<dbReference type="AlphaFoldDB" id="Q50079"/>
<proteinExistence type="predicted"/>
<organism evidence="1">
    <name type="scientific">Mycobacterium leprae</name>
    <dbReference type="NCBI Taxonomy" id="1769"/>
    <lineage>
        <taxon>Bacteria</taxon>
        <taxon>Bacillati</taxon>
        <taxon>Actinomycetota</taxon>
        <taxon>Actinomycetes</taxon>
        <taxon>Mycobacteriales</taxon>
        <taxon>Mycobacteriaceae</taxon>
        <taxon>Mycobacterium</taxon>
    </lineage>
</organism>
<protein>
    <submittedName>
        <fullName evidence="1">U1740s</fullName>
    </submittedName>
</protein>
<name>Q50079_MYCLR</name>
<accession>Q50079</accession>
<reference evidence="1" key="2">
    <citation type="submission" date="1995-04" db="EMBL/GenBank/DDBJ databases">
        <authorList>
            <person name="Smith D.R."/>
        </authorList>
    </citation>
    <scope>NUCLEOTIDE SEQUENCE</scope>
</reference>
<dbReference type="EMBL" id="U15183">
    <property type="protein sequence ID" value="AAA63009.1"/>
    <property type="molecule type" value="Genomic_DNA"/>
</dbReference>
<evidence type="ECO:0000313" key="1">
    <source>
        <dbReference type="EMBL" id="AAA63009.1"/>
    </source>
</evidence>
<reference evidence="1" key="1">
    <citation type="submission" date="1994-09" db="EMBL/GenBank/DDBJ databases">
        <authorList>
            <person name="Robison K."/>
        </authorList>
    </citation>
    <scope>NUCLEOTIDE SEQUENCE</scope>
</reference>
<sequence length="34" mass="4015">MPLDIGKAEQAYLCFQLDKLYIRLYGCRSSRCCR</sequence>